<reference evidence="8 10" key="1">
    <citation type="submission" date="2016-10" db="EMBL/GenBank/DDBJ databases">
        <authorList>
            <person name="de Groot N.N."/>
        </authorList>
    </citation>
    <scope>NUCLEOTIDE SEQUENCE [LARGE SCALE GENOMIC DNA]</scope>
    <source>
        <strain evidence="8 10">M79</strain>
    </source>
</reference>
<dbReference type="AlphaFoldDB" id="A0A1I4IFL4"/>
<dbReference type="EMBL" id="BLXU01000006">
    <property type="protein sequence ID" value="GFO51877.1"/>
    <property type="molecule type" value="Genomic_DNA"/>
</dbReference>
<dbReference type="OrthoDB" id="9806726at2"/>
<dbReference type="Pfam" id="PF00005">
    <property type="entry name" value="ABC_tran"/>
    <property type="match status" value="1"/>
</dbReference>
<evidence type="ECO:0000313" key="11">
    <source>
        <dbReference type="Proteomes" id="UP000504756"/>
    </source>
</evidence>
<dbReference type="InterPro" id="IPR003593">
    <property type="entry name" value="AAA+_ATPase"/>
</dbReference>
<dbReference type="EMBL" id="FOTJ01000016">
    <property type="protein sequence ID" value="SFL53169.1"/>
    <property type="molecule type" value="Genomic_DNA"/>
</dbReference>
<keyword evidence="2" id="KW-0813">Transport</keyword>
<dbReference type="RefSeq" id="WP_014025233.1">
    <property type="nucleotide sequence ID" value="NZ_AP026069.1"/>
</dbReference>
<dbReference type="PROSITE" id="PS00211">
    <property type="entry name" value="ABC_TRANSPORTER_1"/>
    <property type="match status" value="1"/>
</dbReference>
<accession>A0A1I4IFL4</accession>
<dbReference type="Proteomes" id="UP000504756">
    <property type="component" value="Unassembled WGS sequence"/>
</dbReference>
<protein>
    <submittedName>
        <fullName evidence="8">Iron/zinc/copper transport system ATP-binding protein</fullName>
    </submittedName>
    <submittedName>
        <fullName evidence="6">Manganese transport system ATP-binding protein MntB</fullName>
    </submittedName>
    <submittedName>
        <fullName evidence="7">Metal ABC transporter ATP-binding protein</fullName>
    </submittedName>
</protein>
<evidence type="ECO:0000256" key="4">
    <source>
        <dbReference type="ARBA" id="ARBA00022840"/>
    </source>
</evidence>
<dbReference type="InterPro" id="IPR027417">
    <property type="entry name" value="P-loop_NTPase"/>
</dbReference>
<dbReference type="EMBL" id="JARYTV010000002">
    <property type="protein sequence ID" value="MDH7959482.1"/>
    <property type="molecule type" value="Genomic_DNA"/>
</dbReference>
<dbReference type="PANTHER" id="PTHR42734">
    <property type="entry name" value="METAL TRANSPORT SYSTEM ATP-BINDING PROTEIN TM_0124-RELATED"/>
    <property type="match status" value="1"/>
</dbReference>
<dbReference type="SMART" id="SM00382">
    <property type="entry name" value="AAA"/>
    <property type="match status" value="1"/>
</dbReference>
<evidence type="ECO:0000259" key="5">
    <source>
        <dbReference type="PROSITE" id="PS50893"/>
    </source>
</evidence>
<dbReference type="PANTHER" id="PTHR42734:SF5">
    <property type="entry name" value="IRON TRANSPORT SYSTEM ATP-BINDING PROTEIN HI_0361-RELATED"/>
    <property type="match status" value="1"/>
</dbReference>
<proteinExistence type="inferred from homology"/>
<dbReference type="GO" id="GO:0005524">
    <property type="term" value="F:ATP binding"/>
    <property type="evidence" value="ECO:0007669"/>
    <property type="project" value="UniProtKB-KW"/>
</dbReference>
<evidence type="ECO:0000313" key="10">
    <source>
        <dbReference type="Proteomes" id="UP000181969"/>
    </source>
</evidence>
<dbReference type="Proteomes" id="UP001157396">
    <property type="component" value="Unassembled WGS sequence"/>
</dbReference>
<reference evidence="6 11" key="2">
    <citation type="submission" date="2020-06" db="EMBL/GenBank/DDBJ databases">
        <title>Draft genome sequence of Lactic acid bacteria from Okinawan-style tofu.</title>
        <authorList>
            <person name="Takara I."/>
            <person name="Ikematsu S."/>
        </authorList>
    </citation>
    <scope>NUCLEOTIDE SEQUENCE [LARGE SCALE GENOMIC DNA]</scope>
    <source>
        <strain evidence="6">Lg38</strain>
        <strain evidence="11">lg38</strain>
    </source>
</reference>
<name>A0A1I4IFL4_9LACT</name>
<dbReference type="GeneID" id="61073819"/>
<reference evidence="9" key="3">
    <citation type="submission" date="2022-10" db="EMBL/GenBank/DDBJ databases">
        <title>Genome assembly of Lactococcus garvieae isolates from cricket gut.</title>
        <authorList>
            <person name="Luecke A.R."/>
            <person name="Brown A.M.V."/>
            <person name="Wakeman C.A."/>
        </authorList>
    </citation>
    <scope>NUCLEOTIDE SEQUENCE</scope>
    <source>
        <strain evidence="9">Alexii-11_2</strain>
    </source>
</reference>
<keyword evidence="3" id="KW-0547">Nucleotide-binding</keyword>
<evidence type="ECO:0000313" key="9">
    <source>
        <dbReference type="EMBL" id="UYT09905.1"/>
    </source>
</evidence>
<dbReference type="CDD" id="cd03235">
    <property type="entry name" value="ABC_Metallic_Cations"/>
    <property type="match status" value="1"/>
</dbReference>
<dbReference type="GO" id="GO:0016887">
    <property type="term" value="F:ATP hydrolysis activity"/>
    <property type="evidence" value="ECO:0007669"/>
    <property type="project" value="InterPro"/>
</dbReference>
<dbReference type="Gene3D" id="3.40.50.300">
    <property type="entry name" value="P-loop containing nucleotide triphosphate hydrolases"/>
    <property type="match status" value="1"/>
</dbReference>
<gene>
    <name evidence="6" type="primary">mntB</name>
    <name evidence="6" type="ORF">ikelab_11520</name>
    <name evidence="9" type="ORF">OF801_07970</name>
    <name evidence="7" type="ORF">QHR29_03240</name>
    <name evidence="8" type="ORF">SAMN05216438_11625</name>
</gene>
<evidence type="ECO:0000313" key="8">
    <source>
        <dbReference type="EMBL" id="SFL53169.1"/>
    </source>
</evidence>
<dbReference type="SUPFAM" id="SSF52540">
    <property type="entry name" value="P-loop containing nucleoside triphosphate hydrolases"/>
    <property type="match status" value="1"/>
</dbReference>
<dbReference type="Proteomes" id="UP001164042">
    <property type="component" value="Chromosome"/>
</dbReference>
<dbReference type="InterPro" id="IPR017871">
    <property type="entry name" value="ABC_transporter-like_CS"/>
</dbReference>
<evidence type="ECO:0000313" key="7">
    <source>
        <dbReference type="EMBL" id="MDH7959482.1"/>
    </source>
</evidence>
<dbReference type="OMA" id="QIDWTYP"/>
<keyword evidence="4 8" id="KW-0067">ATP-binding</keyword>
<sequence>MLKISNLSVEYKGNLALENISLHIPEGSCTGVIGPNGAGKSTLMKSILEMIPTKSGSVTIDETPLKTFKRKIAYVAQRSEIDLSFPITVFDTVLTGTYPNLKLFQKPRKKERQKAEHALHKLGLDNFKERQLSALSGGQLQRVFIARALAQEADYYFLDEPFVGIDMMSEKIIINILEELRQNGKTIIIVHHNLHNVKAYFDYLVILNKKLICADYTAQSFTNENLQRAYGEALGDIIIKESEG</sequence>
<feature type="domain" description="ABC transporter" evidence="5">
    <location>
        <begin position="2"/>
        <end position="234"/>
    </location>
</feature>
<evidence type="ECO:0000313" key="6">
    <source>
        <dbReference type="EMBL" id="GFO51877.1"/>
    </source>
</evidence>
<dbReference type="InterPro" id="IPR003439">
    <property type="entry name" value="ABC_transporter-like_ATP-bd"/>
</dbReference>
<dbReference type="InterPro" id="IPR050153">
    <property type="entry name" value="Metal_Ion_Import_ABC"/>
</dbReference>
<dbReference type="FunFam" id="3.40.50.300:FF:000134">
    <property type="entry name" value="Iron-enterobactin ABC transporter ATP-binding protein"/>
    <property type="match status" value="1"/>
</dbReference>
<dbReference type="Proteomes" id="UP000181969">
    <property type="component" value="Unassembled WGS sequence"/>
</dbReference>
<comment type="similarity">
    <text evidence="1">Belongs to the ABC transporter superfamily.</text>
</comment>
<dbReference type="PROSITE" id="PS50893">
    <property type="entry name" value="ABC_TRANSPORTER_2"/>
    <property type="match status" value="1"/>
</dbReference>
<dbReference type="EMBL" id="CP109635">
    <property type="protein sequence ID" value="UYT09905.1"/>
    <property type="molecule type" value="Genomic_DNA"/>
</dbReference>
<reference evidence="7" key="4">
    <citation type="submission" date="2023-04" db="EMBL/GenBank/DDBJ databases">
        <title>Genomic analysis of Lactococcus garvieae isolates.</title>
        <authorList>
            <person name="Zhanghang C."/>
        </authorList>
    </citation>
    <scope>NUCLEOTIDE SEQUENCE</scope>
    <source>
        <strain evidence="7">ZB-1</strain>
    </source>
</reference>
<evidence type="ECO:0000256" key="3">
    <source>
        <dbReference type="ARBA" id="ARBA00022741"/>
    </source>
</evidence>
<evidence type="ECO:0000256" key="1">
    <source>
        <dbReference type="ARBA" id="ARBA00005417"/>
    </source>
</evidence>
<evidence type="ECO:0000256" key="2">
    <source>
        <dbReference type="ARBA" id="ARBA00022448"/>
    </source>
</evidence>
<organism evidence="8 10">
    <name type="scientific">Lactococcus garvieae</name>
    <dbReference type="NCBI Taxonomy" id="1363"/>
    <lineage>
        <taxon>Bacteria</taxon>
        <taxon>Bacillati</taxon>
        <taxon>Bacillota</taxon>
        <taxon>Bacilli</taxon>
        <taxon>Lactobacillales</taxon>
        <taxon>Streptococcaceae</taxon>
        <taxon>Lactococcus</taxon>
    </lineage>
</organism>